<sequence length="82" mass="9422">MAQHRFRPNLPLSKPSSKLCMQTKCVPPQCHLTSFSQSHRRRDAERCGEQRNFETREVVLLLSSTESRACPLIHPDVLSFLS</sequence>
<dbReference type="EMBL" id="UXSR01000520">
    <property type="protein sequence ID" value="VDD76824.1"/>
    <property type="molecule type" value="Genomic_DNA"/>
</dbReference>
<protein>
    <submittedName>
        <fullName evidence="1">Uncharacterized protein</fullName>
    </submittedName>
</protein>
<proteinExistence type="predicted"/>
<accession>A0A0R3U7L7</accession>
<dbReference type="AlphaFoldDB" id="A0A0R3U7L7"/>
<keyword evidence="2" id="KW-1185">Reference proteome</keyword>
<reference evidence="1 2" key="1">
    <citation type="submission" date="2018-10" db="EMBL/GenBank/DDBJ databases">
        <authorList>
            <consortium name="Pathogen Informatics"/>
        </authorList>
    </citation>
    <scope>NUCLEOTIDE SEQUENCE [LARGE SCALE GENOMIC DNA]</scope>
</reference>
<organism evidence="1 2">
    <name type="scientific">Mesocestoides corti</name>
    <name type="common">Flatworm</name>
    <dbReference type="NCBI Taxonomy" id="53468"/>
    <lineage>
        <taxon>Eukaryota</taxon>
        <taxon>Metazoa</taxon>
        <taxon>Spiralia</taxon>
        <taxon>Lophotrochozoa</taxon>
        <taxon>Platyhelminthes</taxon>
        <taxon>Cestoda</taxon>
        <taxon>Eucestoda</taxon>
        <taxon>Cyclophyllidea</taxon>
        <taxon>Mesocestoididae</taxon>
        <taxon>Mesocestoides</taxon>
    </lineage>
</organism>
<dbReference type="Proteomes" id="UP000267029">
    <property type="component" value="Unassembled WGS sequence"/>
</dbReference>
<evidence type="ECO:0000313" key="2">
    <source>
        <dbReference type="Proteomes" id="UP000267029"/>
    </source>
</evidence>
<gene>
    <name evidence="1" type="ORF">MCOS_LOCUS2827</name>
</gene>
<evidence type="ECO:0000313" key="1">
    <source>
        <dbReference type="EMBL" id="VDD76824.1"/>
    </source>
</evidence>
<name>A0A0R3U7L7_MESCO</name>